<name>A0A1T5I8L1_9MICO</name>
<dbReference type="Gene3D" id="1.20.1540.10">
    <property type="entry name" value="Rhomboid-like"/>
    <property type="match status" value="1"/>
</dbReference>
<keyword evidence="3 7" id="KW-0812">Transmembrane</keyword>
<dbReference type="Proteomes" id="UP000190857">
    <property type="component" value="Unassembled WGS sequence"/>
</dbReference>
<dbReference type="PANTHER" id="PTHR43731:SF14">
    <property type="entry name" value="PRESENILIN-ASSOCIATED RHOMBOID-LIKE PROTEIN, MITOCHONDRIAL"/>
    <property type="match status" value="1"/>
</dbReference>
<dbReference type="PANTHER" id="PTHR43731">
    <property type="entry name" value="RHOMBOID PROTEASE"/>
    <property type="match status" value="1"/>
</dbReference>
<evidence type="ECO:0000256" key="7">
    <source>
        <dbReference type="SAM" id="Phobius"/>
    </source>
</evidence>
<dbReference type="SUPFAM" id="SSF144091">
    <property type="entry name" value="Rhomboid-like"/>
    <property type="match status" value="1"/>
</dbReference>
<dbReference type="AlphaFoldDB" id="A0A1T5I8L1"/>
<feature type="domain" description="Peptidase S54 rhomboid" evidence="8">
    <location>
        <begin position="116"/>
        <end position="248"/>
    </location>
</feature>
<dbReference type="GO" id="GO:0016020">
    <property type="term" value="C:membrane"/>
    <property type="evidence" value="ECO:0007669"/>
    <property type="project" value="UniProtKB-SubCell"/>
</dbReference>
<keyword evidence="4" id="KW-0378">Hydrolase</keyword>
<dbReference type="STRING" id="123320.SAMN06309945_0056"/>
<evidence type="ECO:0000256" key="5">
    <source>
        <dbReference type="ARBA" id="ARBA00022989"/>
    </source>
</evidence>
<keyword evidence="6 7" id="KW-0472">Membrane</keyword>
<comment type="subcellular location">
    <subcellularLocation>
        <location evidence="1">Membrane</location>
        <topology evidence="1">Multi-pass membrane protein</topology>
    </subcellularLocation>
</comment>
<feature type="transmembrane region" description="Helical" evidence="7">
    <location>
        <begin position="120"/>
        <end position="144"/>
    </location>
</feature>
<feature type="transmembrane region" description="Helical" evidence="7">
    <location>
        <begin position="229"/>
        <end position="247"/>
    </location>
</feature>
<evidence type="ECO:0000256" key="1">
    <source>
        <dbReference type="ARBA" id="ARBA00004141"/>
    </source>
</evidence>
<dbReference type="GO" id="GO:0004252">
    <property type="term" value="F:serine-type endopeptidase activity"/>
    <property type="evidence" value="ECO:0007669"/>
    <property type="project" value="InterPro"/>
</dbReference>
<sequence length="279" mass="30039">MSQAQPDRDNFCYRHPDRQSFVLCQRCGRTICGECQTPAAVGVVCPECMAEQRRSAPRQVRPTILTASSEAPVVTYAIIAICAVVYVLQLVTGNLVTNALSYAGAYSMPGIGVPFEPWRMLTAAFVHGNFLHLALNLYTLFLFGRILEPMLGRVRYLALYLMSALGGSVAVMFLASPFQGVVGASGAIFGLMGAFLVIQRRLGGDMTGLLVLVGINLVIGFVPGFGISWQAHLGGLVVGAIIGLILFETRRRNQKNTQIALLIAVAVVLVAVSLIYVFV</sequence>
<dbReference type="InterPro" id="IPR050925">
    <property type="entry name" value="Rhomboid_protease_S54"/>
</dbReference>
<protein>
    <submittedName>
        <fullName evidence="9">Membrane associated serine protease, rhomboid family</fullName>
    </submittedName>
</protein>
<evidence type="ECO:0000313" key="10">
    <source>
        <dbReference type="Proteomes" id="UP000190857"/>
    </source>
</evidence>
<feature type="transmembrane region" description="Helical" evidence="7">
    <location>
        <begin position="206"/>
        <end position="223"/>
    </location>
</feature>
<feature type="transmembrane region" description="Helical" evidence="7">
    <location>
        <begin position="73"/>
        <end position="100"/>
    </location>
</feature>
<proteinExistence type="inferred from homology"/>
<dbReference type="InterPro" id="IPR035952">
    <property type="entry name" value="Rhomboid-like_sf"/>
</dbReference>
<keyword evidence="5 7" id="KW-1133">Transmembrane helix</keyword>
<dbReference type="GO" id="GO:0006508">
    <property type="term" value="P:proteolysis"/>
    <property type="evidence" value="ECO:0007669"/>
    <property type="project" value="UniProtKB-KW"/>
</dbReference>
<comment type="similarity">
    <text evidence="2">Belongs to the peptidase S54 family.</text>
</comment>
<dbReference type="RefSeq" id="WP_079726320.1">
    <property type="nucleotide sequence ID" value="NZ_FUZP01000001.1"/>
</dbReference>
<evidence type="ECO:0000256" key="2">
    <source>
        <dbReference type="ARBA" id="ARBA00009045"/>
    </source>
</evidence>
<evidence type="ECO:0000313" key="9">
    <source>
        <dbReference type="EMBL" id="SKC35353.1"/>
    </source>
</evidence>
<evidence type="ECO:0000259" key="8">
    <source>
        <dbReference type="Pfam" id="PF01694"/>
    </source>
</evidence>
<evidence type="ECO:0000256" key="4">
    <source>
        <dbReference type="ARBA" id="ARBA00022801"/>
    </source>
</evidence>
<dbReference type="EMBL" id="FUZP01000001">
    <property type="protein sequence ID" value="SKC35353.1"/>
    <property type="molecule type" value="Genomic_DNA"/>
</dbReference>
<feature type="transmembrane region" description="Helical" evidence="7">
    <location>
        <begin position="181"/>
        <end position="199"/>
    </location>
</feature>
<accession>A0A1T5I8L1</accession>
<keyword evidence="10" id="KW-1185">Reference proteome</keyword>
<evidence type="ECO:0000256" key="6">
    <source>
        <dbReference type="ARBA" id="ARBA00023136"/>
    </source>
</evidence>
<feature type="transmembrane region" description="Helical" evidence="7">
    <location>
        <begin position="156"/>
        <end position="175"/>
    </location>
</feature>
<dbReference type="SMART" id="SM01160">
    <property type="entry name" value="DUF1751"/>
    <property type="match status" value="1"/>
</dbReference>
<keyword evidence="9" id="KW-0645">Protease</keyword>
<reference evidence="9 10" key="1">
    <citation type="submission" date="2017-02" db="EMBL/GenBank/DDBJ databases">
        <authorList>
            <person name="Peterson S.W."/>
        </authorList>
    </citation>
    <scope>NUCLEOTIDE SEQUENCE [LARGE SCALE GENOMIC DNA]</scope>
    <source>
        <strain evidence="9 10">VKM Ac-2059</strain>
    </source>
</reference>
<feature type="transmembrane region" description="Helical" evidence="7">
    <location>
        <begin position="259"/>
        <end position="278"/>
    </location>
</feature>
<dbReference type="InterPro" id="IPR022764">
    <property type="entry name" value="Peptidase_S54_rhomboid_dom"/>
</dbReference>
<evidence type="ECO:0000256" key="3">
    <source>
        <dbReference type="ARBA" id="ARBA00022692"/>
    </source>
</evidence>
<dbReference type="Pfam" id="PF01694">
    <property type="entry name" value="Rhomboid"/>
    <property type="match status" value="1"/>
</dbReference>
<gene>
    <name evidence="9" type="ORF">SAMN06309945_0056</name>
</gene>
<organism evidence="9 10">
    <name type="scientific">Okibacterium fritillariae</name>
    <dbReference type="NCBI Taxonomy" id="123320"/>
    <lineage>
        <taxon>Bacteria</taxon>
        <taxon>Bacillati</taxon>
        <taxon>Actinomycetota</taxon>
        <taxon>Actinomycetes</taxon>
        <taxon>Micrococcales</taxon>
        <taxon>Microbacteriaceae</taxon>
        <taxon>Okibacterium</taxon>
    </lineage>
</organism>
<dbReference type="OrthoDB" id="9807874at2"/>